<dbReference type="OrthoDB" id="9806939at2"/>
<dbReference type="PROSITE" id="PS51257">
    <property type="entry name" value="PROKAR_LIPOPROTEIN"/>
    <property type="match status" value="1"/>
</dbReference>
<keyword evidence="7" id="KW-1185">Reference proteome</keyword>
<dbReference type="RefSeq" id="WP_147203767.1">
    <property type="nucleotide sequence ID" value="NZ_BJYT01000007.1"/>
</dbReference>
<dbReference type="GO" id="GO:1990281">
    <property type="term" value="C:efflux pump complex"/>
    <property type="evidence" value="ECO:0007669"/>
    <property type="project" value="TreeGrafter"/>
</dbReference>
<dbReference type="Pfam" id="PF25954">
    <property type="entry name" value="Beta-barrel_RND_2"/>
    <property type="match status" value="1"/>
</dbReference>
<sequence length="350" mass="37570">MKYALLSVVLLNLLAFSCKGKKEEPKKNQAPPPPTVDVIIASSQTIPNTIEANGTVVAGEFVEVRPEISGRLTYLNVAEGSRITRGSVIAKINDADLRAQLNKVKVQLQLAEITVARYKKLLDIQGINRADYDVALNQVNSLKADIGIIQADLAKTVVRSPFSGVVGLRQVSNGAYVTPATILATLQQMGKIRIDFTLPENYANLLKRGNKVVVETDANAQSKRRATIIAIEPQISTTTRNVLVRARLDDATNVNPGSFVKVYVDAGEENGMMIPANAIIPDARAKQVVVVKGGKAKFVDIETGVRQVGAVQVTSGLNAGDSVVISGVLFARPNAAVKVRKVRTLAEVIK</sequence>
<dbReference type="Pfam" id="PF25989">
    <property type="entry name" value="YknX_C"/>
    <property type="match status" value="1"/>
</dbReference>
<proteinExistence type="inferred from homology"/>
<accession>A0A512BCG7</accession>
<evidence type="ECO:0000313" key="6">
    <source>
        <dbReference type="EMBL" id="GEO09648.1"/>
    </source>
</evidence>
<organism evidence="6 7">
    <name type="scientific">Segetibacter aerophilus</name>
    <dbReference type="NCBI Taxonomy" id="670293"/>
    <lineage>
        <taxon>Bacteria</taxon>
        <taxon>Pseudomonadati</taxon>
        <taxon>Bacteroidota</taxon>
        <taxon>Chitinophagia</taxon>
        <taxon>Chitinophagales</taxon>
        <taxon>Chitinophagaceae</taxon>
        <taxon>Segetibacter</taxon>
    </lineage>
</organism>
<feature type="domain" description="Multidrug resistance protein MdtA-like barrel-sandwich hybrid" evidence="3">
    <location>
        <begin position="61"/>
        <end position="181"/>
    </location>
</feature>
<dbReference type="Gene3D" id="2.40.50.100">
    <property type="match status" value="1"/>
</dbReference>
<dbReference type="NCBIfam" id="TIGR01730">
    <property type="entry name" value="RND_mfp"/>
    <property type="match status" value="1"/>
</dbReference>
<feature type="domain" description="YknX-like C-terminal permuted SH3-like" evidence="5">
    <location>
        <begin position="272"/>
        <end position="327"/>
    </location>
</feature>
<gene>
    <name evidence="6" type="ORF">SAE01_21440</name>
</gene>
<feature type="domain" description="Multidrug resistance protein MdtA-like alpha-helical hairpin" evidence="2">
    <location>
        <begin position="95"/>
        <end position="153"/>
    </location>
</feature>
<dbReference type="PANTHER" id="PTHR30469">
    <property type="entry name" value="MULTIDRUG RESISTANCE PROTEIN MDTA"/>
    <property type="match status" value="1"/>
</dbReference>
<dbReference type="InterPro" id="IPR058624">
    <property type="entry name" value="MdtA-like_HH"/>
</dbReference>
<dbReference type="InterPro" id="IPR058792">
    <property type="entry name" value="Beta-barrel_RND_2"/>
</dbReference>
<dbReference type="Gene3D" id="1.10.287.470">
    <property type="entry name" value="Helix hairpin bin"/>
    <property type="match status" value="1"/>
</dbReference>
<evidence type="ECO:0000259" key="5">
    <source>
        <dbReference type="Pfam" id="PF25989"/>
    </source>
</evidence>
<dbReference type="Gene3D" id="2.40.420.20">
    <property type="match status" value="1"/>
</dbReference>
<name>A0A512BCG7_9BACT</name>
<dbReference type="EMBL" id="BJYT01000007">
    <property type="protein sequence ID" value="GEO09648.1"/>
    <property type="molecule type" value="Genomic_DNA"/>
</dbReference>
<dbReference type="SUPFAM" id="SSF111369">
    <property type="entry name" value="HlyD-like secretion proteins"/>
    <property type="match status" value="1"/>
</dbReference>
<feature type="domain" description="CusB-like beta-barrel" evidence="4">
    <location>
        <begin position="194"/>
        <end position="265"/>
    </location>
</feature>
<evidence type="ECO:0000259" key="3">
    <source>
        <dbReference type="Pfam" id="PF25917"/>
    </source>
</evidence>
<comment type="similarity">
    <text evidence="1">Belongs to the membrane fusion protein (MFP) (TC 8.A.1) family.</text>
</comment>
<dbReference type="PANTHER" id="PTHR30469:SF36">
    <property type="entry name" value="BLL3903 PROTEIN"/>
    <property type="match status" value="1"/>
</dbReference>
<evidence type="ECO:0000259" key="4">
    <source>
        <dbReference type="Pfam" id="PF25954"/>
    </source>
</evidence>
<dbReference type="Proteomes" id="UP000321513">
    <property type="component" value="Unassembled WGS sequence"/>
</dbReference>
<evidence type="ECO:0000256" key="1">
    <source>
        <dbReference type="ARBA" id="ARBA00009477"/>
    </source>
</evidence>
<protein>
    <submittedName>
        <fullName evidence="6">MexH family multidrug efflux RND transporter periplasmic adaptor subunit</fullName>
    </submittedName>
</protein>
<dbReference type="GO" id="GO:0015562">
    <property type="term" value="F:efflux transmembrane transporter activity"/>
    <property type="evidence" value="ECO:0007669"/>
    <property type="project" value="TreeGrafter"/>
</dbReference>
<dbReference type="Pfam" id="PF25876">
    <property type="entry name" value="HH_MFP_RND"/>
    <property type="match status" value="1"/>
</dbReference>
<reference evidence="6 7" key="1">
    <citation type="submission" date="2019-07" db="EMBL/GenBank/DDBJ databases">
        <title>Whole genome shotgun sequence of Segetibacter aerophilus NBRC 106135.</title>
        <authorList>
            <person name="Hosoyama A."/>
            <person name="Uohara A."/>
            <person name="Ohji S."/>
            <person name="Ichikawa N."/>
        </authorList>
    </citation>
    <scope>NUCLEOTIDE SEQUENCE [LARGE SCALE GENOMIC DNA]</scope>
    <source>
        <strain evidence="6 7">NBRC 106135</strain>
    </source>
</reference>
<dbReference type="InterPro" id="IPR058625">
    <property type="entry name" value="MdtA-like_BSH"/>
</dbReference>
<dbReference type="Pfam" id="PF25917">
    <property type="entry name" value="BSH_RND"/>
    <property type="match status" value="1"/>
</dbReference>
<dbReference type="InterPro" id="IPR058637">
    <property type="entry name" value="YknX-like_C"/>
</dbReference>
<evidence type="ECO:0000313" key="7">
    <source>
        <dbReference type="Proteomes" id="UP000321513"/>
    </source>
</evidence>
<evidence type="ECO:0000259" key="2">
    <source>
        <dbReference type="Pfam" id="PF25876"/>
    </source>
</evidence>
<dbReference type="AlphaFoldDB" id="A0A512BCG7"/>
<dbReference type="Gene3D" id="2.40.30.170">
    <property type="match status" value="1"/>
</dbReference>
<comment type="caution">
    <text evidence="6">The sequence shown here is derived from an EMBL/GenBank/DDBJ whole genome shotgun (WGS) entry which is preliminary data.</text>
</comment>
<dbReference type="InterPro" id="IPR006143">
    <property type="entry name" value="RND_pump_MFP"/>
</dbReference>